<dbReference type="Pfam" id="PF02624">
    <property type="entry name" value="YcaO"/>
    <property type="match status" value="1"/>
</dbReference>
<feature type="domain" description="YcaO" evidence="2">
    <location>
        <begin position="64"/>
        <end position="460"/>
    </location>
</feature>
<proteinExistence type="predicted"/>
<evidence type="ECO:0000313" key="4">
    <source>
        <dbReference type="Proteomes" id="UP001595685"/>
    </source>
</evidence>
<protein>
    <submittedName>
        <fullName evidence="3">YcaO-like family protein</fullName>
    </submittedName>
</protein>
<dbReference type="RefSeq" id="WP_340292356.1">
    <property type="nucleotide sequence ID" value="NZ_JBBEOI010000069.1"/>
</dbReference>
<feature type="region of interest" description="Disordered" evidence="1">
    <location>
        <begin position="40"/>
        <end position="63"/>
    </location>
</feature>
<evidence type="ECO:0000313" key="3">
    <source>
        <dbReference type="EMBL" id="MFC3689440.1"/>
    </source>
</evidence>
<name>A0ABV7WIW3_9MICO</name>
<accession>A0ABV7WIW3</accession>
<keyword evidence="4" id="KW-1185">Reference proteome</keyword>
<evidence type="ECO:0000259" key="2">
    <source>
        <dbReference type="PROSITE" id="PS51664"/>
    </source>
</evidence>
<dbReference type="PANTHER" id="PTHR37809">
    <property type="entry name" value="RIBOSOMAL PROTEIN S12 METHYLTHIOTRANSFERASE ACCESSORY FACTOR YCAO"/>
    <property type="match status" value="1"/>
</dbReference>
<gene>
    <name evidence="3" type="ORF">ACFOLH_13905</name>
</gene>
<dbReference type="Gene3D" id="3.30.160.660">
    <property type="match status" value="1"/>
</dbReference>
<dbReference type="PANTHER" id="PTHR37809:SF1">
    <property type="entry name" value="RIBOSOMAL PROTEIN S12 METHYLTHIOTRANSFERASE ACCESSORY FACTOR YCAO"/>
    <property type="match status" value="1"/>
</dbReference>
<organism evidence="3 4">
    <name type="scientific">Aquipuribacter hungaricus</name>
    <dbReference type="NCBI Taxonomy" id="545624"/>
    <lineage>
        <taxon>Bacteria</taxon>
        <taxon>Bacillati</taxon>
        <taxon>Actinomycetota</taxon>
        <taxon>Actinomycetes</taxon>
        <taxon>Micrococcales</taxon>
        <taxon>Intrasporangiaceae</taxon>
        <taxon>Aquipuribacter</taxon>
    </lineage>
</organism>
<dbReference type="EMBL" id="JBHRWW010000010">
    <property type="protein sequence ID" value="MFC3689440.1"/>
    <property type="molecule type" value="Genomic_DNA"/>
</dbReference>
<evidence type="ECO:0000256" key="1">
    <source>
        <dbReference type="SAM" id="MobiDB-lite"/>
    </source>
</evidence>
<reference evidence="4" key="1">
    <citation type="journal article" date="2019" name="Int. J. Syst. Evol. Microbiol.">
        <title>The Global Catalogue of Microorganisms (GCM) 10K type strain sequencing project: providing services to taxonomists for standard genome sequencing and annotation.</title>
        <authorList>
            <consortium name="The Broad Institute Genomics Platform"/>
            <consortium name="The Broad Institute Genome Sequencing Center for Infectious Disease"/>
            <person name="Wu L."/>
            <person name="Ma J."/>
        </authorList>
    </citation>
    <scope>NUCLEOTIDE SEQUENCE [LARGE SCALE GENOMIC DNA]</scope>
    <source>
        <strain evidence="4">NCAIM B.02333</strain>
    </source>
</reference>
<dbReference type="PROSITE" id="PS51664">
    <property type="entry name" value="YCAO"/>
    <property type="match status" value="1"/>
</dbReference>
<sequence length="517" mass="54207">MTDQPDLASPVADRMLAALPAGSHEDFDITALDRVGLPVHAASSYPAPGGGPDGVRDAPAGGIGYGPDPLAARLSALGEMTESAQLSRSVRRSAPETASTAAMRRRHGADAVVDPVTLPVDAGADVDPDRPLRWLPLRRWSDGAPGEQVWVPAEAVAVSGDDVPGGAPEGGWLVTPITNGLGAGQDLAWAVGHGLLELLQRDGNGLRFRALDAGDVVDLGPGREQLRDPVSLAALAAFDAAGVEVTVKLASVDLGVVNVYAVGAERPGGPEPVHPLVVTAAGEGTHPDREVAVRKALLELAASRVRKVFTHGPVEAVDVLAPDGYRARWEAHHPSAGEERTLQAMREWLRLDAEELRALVAPTSFGERTRTRLDSLPTYPWSGPEGWADLTPLLVDRLAGQGLDVLVHDASPDVEGLHAVKVVVPGLEVETLSYGRIGERGAARLLARAEAGDEQVRGLLGRWSDAGVPEDAADVRLTAAATERLGGPVWFSRAAAAALVGPLFPLYREPGRHLAAR</sequence>
<feature type="region of interest" description="Disordered" evidence="1">
    <location>
        <begin position="83"/>
        <end position="108"/>
    </location>
</feature>
<comment type="caution">
    <text evidence="3">The sequence shown here is derived from an EMBL/GenBank/DDBJ whole genome shotgun (WGS) entry which is preliminary data.</text>
</comment>
<dbReference type="Proteomes" id="UP001595685">
    <property type="component" value="Unassembled WGS sequence"/>
</dbReference>
<dbReference type="InterPro" id="IPR003776">
    <property type="entry name" value="YcaO-like_dom"/>
</dbReference>